<name>J9FDC7_9ZZZZ</name>
<gene>
    <name evidence="2" type="ORF">EVA_18977</name>
</gene>
<dbReference type="SUPFAM" id="SSF56954">
    <property type="entry name" value="Outer membrane efflux proteins (OEP)"/>
    <property type="match status" value="1"/>
</dbReference>
<keyword evidence="1" id="KW-0175">Coiled coil</keyword>
<dbReference type="AlphaFoldDB" id="J9FDC7"/>
<sequence>MKMKLTYYLFVGMLTIFHAQAQENNHALQQILQMVESNNKDLKANQQITTAQKAKNRSENNLANPTLSYAHLWDSKNSEKTVGEIVVSQSFDFPSLYISRSKVNRLKAGSLDAQSMAQRQQILLQAQEVCLDIIYLYQQQQLLDERLKNAENLCSYYQQRLEKGDANILETNKINLELLNVRTEVRTNSTNLHNKLKELLLLNSGQPLTPGRSMLERQIPQAQALGLTQYPTVNLPTDFTSICDELVNSTPTVLAAVRQNEATHLEVSVNKQGWLPKLEIGYRRNTENGHPLNGVVVGMSFPIFENRNKVKIAKAQALSSNYQKENITLLTKSALWKLYDEACTLQTSIREYQDTFTQQKDLELLKKALIGGEINIIEYFVEISIVYQSKQNLLALENQYQKTMARIYQSKL</sequence>
<evidence type="ECO:0000256" key="1">
    <source>
        <dbReference type="SAM" id="Coils"/>
    </source>
</evidence>
<proteinExistence type="predicted"/>
<organism evidence="2">
    <name type="scientific">gut metagenome</name>
    <dbReference type="NCBI Taxonomy" id="749906"/>
    <lineage>
        <taxon>unclassified sequences</taxon>
        <taxon>metagenomes</taxon>
        <taxon>organismal metagenomes</taxon>
    </lineage>
</organism>
<comment type="caution">
    <text evidence="2">The sequence shown here is derived from an EMBL/GenBank/DDBJ whole genome shotgun (WGS) entry which is preliminary data.</text>
</comment>
<dbReference type="EMBL" id="AMCI01007269">
    <property type="protein sequence ID" value="EJW92916.1"/>
    <property type="molecule type" value="Genomic_DNA"/>
</dbReference>
<dbReference type="InterPro" id="IPR010131">
    <property type="entry name" value="MdtP/NodT-like"/>
</dbReference>
<dbReference type="PANTHER" id="PTHR30203:SF24">
    <property type="entry name" value="BLR4935 PROTEIN"/>
    <property type="match status" value="1"/>
</dbReference>
<dbReference type="Gene3D" id="1.20.1600.10">
    <property type="entry name" value="Outer membrane efflux proteins (OEP)"/>
    <property type="match status" value="1"/>
</dbReference>
<protein>
    <submittedName>
        <fullName evidence="2">Outer membrane efflux protein</fullName>
    </submittedName>
</protein>
<accession>J9FDC7</accession>
<dbReference type="PANTHER" id="PTHR30203">
    <property type="entry name" value="OUTER MEMBRANE CATION EFFLUX PROTEIN"/>
    <property type="match status" value="1"/>
</dbReference>
<evidence type="ECO:0000313" key="2">
    <source>
        <dbReference type="EMBL" id="EJW92916.1"/>
    </source>
</evidence>
<feature type="coiled-coil region" evidence="1">
    <location>
        <begin position="18"/>
        <end position="45"/>
    </location>
</feature>
<dbReference type="GO" id="GO:0015562">
    <property type="term" value="F:efflux transmembrane transporter activity"/>
    <property type="evidence" value="ECO:0007669"/>
    <property type="project" value="InterPro"/>
</dbReference>
<reference evidence="2" key="1">
    <citation type="journal article" date="2012" name="PLoS ONE">
        <title>Gene sets for utilization of primary and secondary nutrition supplies in the distal gut of endangered iberian lynx.</title>
        <authorList>
            <person name="Alcaide M."/>
            <person name="Messina E."/>
            <person name="Richter M."/>
            <person name="Bargiela R."/>
            <person name="Peplies J."/>
            <person name="Huws S.A."/>
            <person name="Newbold C.J."/>
            <person name="Golyshin P.N."/>
            <person name="Simon M.A."/>
            <person name="Lopez G."/>
            <person name="Yakimov M.M."/>
            <person name="Ferrer M."/>
        </authorList>
    </citation>
    <scope>NUCLEOTIDE SEQUENCE</scope>
</reference>